<reference evidence="1" key="1">
    <citation type="submission" date="2019-12" db="EMBL/GenBank/DDBJ databases">
        <title>Genome sequencing and annotation of Brassica cretica.</title>
        <authorList>
            <person name="Studholme D.J."/>
            <person name="Sarris P."/>
        </authorList>
    </citation>
    <scope>NUCLEOTIDE SEQUENCE</scope>
    <source>
        <strain evidence="1">PFS-109/04</strain>
        <tissue evidence="1">Leaf</tissue>
    </source>
</reference>
<dbReference type="AlphaFoldDB" id="A0A8S9P630"/>
<protein>
    <submittedName>
        <fullName evidence="1">Uncharacterized protein</fullName>
    </submittedName>
</protein>
<dbReference type="Proteomes" id="UP000712600">
    <property type="component" value="Unassembled WGS sequence"/>
</dbReference>
<name>A0A8S9P630_BRACR</name>
<sequence>MVLADIRDLWGAVLGTGPGVLHSGEPGFLFARILGTGVPSSGDLEAGVLPGAGHRSSSPAIPGDGKLWASDVVLETAEPGALMFSEEELYALMCRG</sequence>
<organism evidence="1 2">
    <name type="scientific">Brassica cretica</name>
    <name type="common">Mustard</name>
    <dbReference type="NCBI Taxonomy" id="69181"/>
    <lineage>
        <taxon>Eukaryota</taxon>
        <taxon>Viridiplantae</taxon>
        <taxon>Streptophyta</taxon>
        <taxon>Embryophyta</taxon>
        <taxon>Tracheophyta</taxon>
        <taxon>Spermatophyta</taxon>
        <taxon>Magnoliopsida</taxon>
        <taxon>eudicotyledons</taxon>
        <taxon>Gunneridae</taxon>
        <taxon>Pentapetalae</taxon>
        <taxon>rosids</taxon>
        <taxon>malvids</taxon>
        <taxon>Brassicales</taxon>
        <taxon>Brassicaceae</taxon>
        <taxon>Brassiceae</taxon>
        <taxon>Brassica</taxon>
    </lineage>
</organism>
<proteinExistence type="predicted"/>
<dbReference type="EMBL" id="QGKX02001521">
    <property type="protein sequence ID" value="KAF3512548.1"/>
    <property type="molecule type" value="Genomic_DNA"/>
</dbReference>
<evidence type="ECO:0000313" key="1">
    <source>
        <dbReference type="EMBL" id="KAF3512548.1"/>
    </source>
</evidence>
<gene>
    <name evidence="1" type="ORF">F2Q69_00005606</name>
</gene>
<evidence type="ECO:0000313" key="2">
    <source>
        <dbReference type="Proteomes" id="UP000712600"/>
    </source>
</evidence>
<accession>A0A8S9P630</accession>
<comment type="caution">
    <text evidence="1">The sequence shown here is derived from an EMBL/GenBank/DDBJ whole genome shotgun (WGS) entry which is preliminary data.</text>
</comment>